<keyword evidence="3" id="KW-0808">Transferase</keyword>
<keyword evidence="10 15" id="KW-1133">Transmembrane helix</keyword>
<evidence type="ECO:0000256" key="13">
    <source>
        <dbReference type="ARBA" id="ARBA00023180"/>
    </source>
</evidence>
<dbReference type="GO" id="GO:0004714">
    <property type="term" value="F:transmembrane receptor protein tyrosine kinase activity"/>
    <property type="evidence" value="ECO:0007669"/>
    <property type="project" value="UniProtKB-EC"/>
</dbReference>
<evidence type="ECO:0000256" key="1">
    <source>
        <dbReference type="ARBA" id="ARBA00004479"/>
    </source>
</evidence>
<dbReference type="Gene3D" id="3.30.200.20">
    <property type="entry name" value="Phosphorylase Kinase, domain 1"/>
    <property type="match status" value="1"/>
</dbReference>
<organism evidence="16">
    <name type="scientific">Cyprideis torosa</name>
    <dbReference type="NCBI Taxonomy" id="163714"/>
    <lineage>
        <taxon>Eukaryota</taxon>
        <taxon>Metazoa</taxon>
        <taxon>Ecdysozoa</taxon>
        <taxon>Arthropoda</taxon>
        <taxon>Crustacea</taxon>
        <taxon>Oligostraca</taxon>
        <taxon>Ostracoda</taxon>
        <taxon>Podocopa</taxon>
        <taxon>Podocopida</taxon>
        <taxon>Cytherocopina</taxon>
        <taxon>Cytheroidea</taxon>
        <taxon>Cytherideidae</taxon>
        <taxon>Cyprideis</taxon>
    </lineage>
</organism>
<dbReference type="InterPro" id="IPR011009">
    <property type="entry name" value="Kinase-like_dom_sf"/>
</dbReference>
<dbReference type="GO" id="GO:0043235">
    <property type="term" value="C:receptor complex"/>
    <property type="evidence" value="ECO:0007669"/>
    <property type="project" value="TreeGrafter"/>
</dbReference>
<evidence type="ECO:0000256" key="14">
    <source>
        <dbReference type="SAM" id="MobiDB-lite"/>
    </source>
</evidence>
<feature type="compositionally biased region" description="Basic and acidic residues" evidence="14">
    <location>
        <begin position="730"/>
        <end position="754"/>
    </location>
</feature>
<dbReference type="InterPro" id="IPR050122">
    <property type="entry name" value="RTK"/>
</dbReference>
<feature type="compositionally biased region" description="Basic and acidic residues" evidence="14">
    <location>
        <begin position="1"/>
        <end position="15"/>
    </location>
</feature>
<dbReference type="SMART" id="SM00219">
    <property type="entry name" value="TyrKc"/>
    <property type="match status" value="1"/>
</dbReference>
<evidence type="ECO:0000256" key="9">
    <source>
        <dbReference type="ARBA" id="ARBA00022840"/>
    </source>
</evidence>
<dbReference type="GO" id="GO:0007169">
    <property type="term" value="P:cell surface receptor protein tyrosine kinase signaling pathway"/>
    <property type="evidence" value="ECO:0007669"/>
    <property type="project" value="TreeGrafter"/>
</dbReference>
<keyword evidence="6" id="KW-0677">Repeat</keyword>
<dbReference type="InterPro" id="IPR000719">
    <property type="entry name" value="Prot_kinase_dom"/>
</dbReference>
<evidence type="ECO:0000256" key="10">
    <source>
        <dbReference type="ARBA" id="ARBA00022989"/>
    </source>
</evidence>
<evidence type="ECO:0000256" key="8">
    <source>
        <dbReference type="ARBA" id="ARBA00022777"/>
    </source>
</evidence>
<feature type="region of interest" description="Disordered" evidence="14">
    <location>
        <begin position="1"/>
        <end position="29"/>
    </location>
</feature>
<evidence type="ECO:0000313" key="16">
    <source>
        <dbReference type="EMBL" id="CAD7225863.1"/>
    </source>
</evidence>
<evidence type="ECO:0000256" key="5">
    <source>
        <dbReference type="ARBA" id="ARBA00022729"/>
    </source>
</evidence>
<dbReference type="PRINTS" id="PR00109">
    <property type="entry name" value="TYRKINASE"/>
</dbReference>
<evidence type="ECO:0000256" key="12">
    <source>
        <dbReference type="ARBA" id="ARBA00023170"/>
    </source>
</evidence>
<comment type="subcellular location">
    <subcellularLocation>
        <location evidence="1">Membrane</location>
        <topology evidence="1">Single-pass type I membrane protein</topology>
    </subcellularLocation>
</comment>
<keyword evidence="7" id="KW-0547">Nucleotide-binding</keyword>
<dbReference type="SUPFAM" id="SSF56112">
    <property type="entry name" value="Protein kinase-like (PK-like)"/>
    <property type="match status" value="1"/>
</dbReference>
<dbReference type="Gene3D" id="1.10.510.10">
    <property type="entry name" value="Transferase(Phosphotransferase) domain 1"/>
    <property type="match status" value="1"/>
</dbReference>
<dbReference type="InterPro" id="IPR013783">
    <property type="entry name" value="Ig-like_fold"/>
</dbReference>
<proteinExistence type="predicted"/>
<evidence type="ECO:0000256" key="11">
    <source>
        <dbReference type="ARBA" id="ARBA00023136"/>
    </source>
</evidence>
<sequence>MEKNRKNKAVEDIRNNGKRQAGEWQLTEKQSIPTGELALEMRDLSTDLGAFEKFHMQTKAALDAVDDEPPPGEISEHVVKGRTEFTVEGLESYAKYLIAVTACQDPFVVDNRTIRNCSPRNGYILGQPLPNVTRDLILDESVMVQVSNDTALKLLDVFWTDPEDPNSDIMGYQYSFKRNESGAEFIFNARFVLVLQLEQKHCIHSSDVSQASSTGDPLGRFVQIEMELSPGDYSFQICALSLAKKCEFTDPVYFTLQSHASQQVYIILFVLAGILLLVLIALVYILTRPKEVEVKVDTVICLNPIYNEQNLQLEPDFLDLGDVVGAGNFGVVHKASMARGAFSGNVVDPGLWAEKTQEHPWVKYLLNLRGTKLVLRGLRQVKILGPDKSTLGHDDIPVAVKMLKDWHMASSEQRESFFKEIATMRNMTKTAHVVRLLGVVTIREPAMIIMEWMPLGDLQKWLVKRRSDGRGHVSVEEFYQIAAEIADGMACLHHEDVLHRDLAARNCMLSADLTVKVADFGLARKGNYYKIGNRAHLPIRWCAPEVHQDEWKSTKEGDVWSYGVVLWEIATLGDLPYRDRTVAEVAQMTVEERVLERPDGCPLEIYELMLRCWAPNPDSRPSFKTIVEFFLEVASLSTRFLQESHVNNHRCERCTGSSGATEAPTLTRGPRKWSWWNRHWWAQRLPKVRLKRPQRRRHPLPRVSSPDGDTTDDDKHKQEQTDALLQKNAHQAEEPQTVREDDPDDPLLREKHIV</sequence>
<dbReference type="InterPro" id="IPR008266">
    <property type="entry name" value="Tyr_kinase_AS"/>
</dbReference>
<evidence type="ECO:0000256" key="6">
    <source>
        <dbReference type="ARBA" id="ARBA00022737"/>
    </source>
</evidence>
<name>A0A7R8W8R9_9CRUS</name>
<dbReference type="PANTHER" id="PTHR24416">
    <property type="entry name" value="TYROSINE-PROTEIN KINASE RECEPTOR"/>
    <property type="match status" value="1"/>
</dbReference>
<dbReference type="Pfam" id="PF07714">
    <property type="entry name" value="PK_Tyr_Ser-Thr"/>
    <property type="match status" value="1"/>
</dbReference>
<protein>
    <recommendedName>
        <fullName evidence="2">receptor protein-tyrosine kinase</fullName>
        <ecNumber evidence="2">2.7.10.1</ecNumber>
    </recommendedName>
</protein>
<evidence type="ECO:0000256" key="2">
    <source>
        <dbReference type="ARBA" id="ARBA00011902"/>
    </source>
</evidence>
<dbReference type="GO" id="GO:0005886">
    <property type="term" value="C:plasma membrane"/>
    <property type="evidence" value="ECO:0007669"/>
    <property type="project" value="TreeGrafter"/>
</dbReference>
<dbReference type="InterPro" id="IPR001245">
    <property type="entry name" value="Ser-Thr/Tyr_kinase_cat_dom"/>
</dbReference>
<dbReference type="EMBL" id="OB660679">
    <property type="protein sequence ID" value="CAD7225863.1"/>
    <property type="molecule type" value="Genomic_DNA"/>
</dbReference>
<keyword evidence="13" id="KW-0325">Glycoprotein</keyword>
<dbReference type="PANTHER" id="PTHR24416:SF525">
    <property type="entry name" value="INSULIN-LIKE RECEPTOR"/>
    <property type="match status" value="1"/>
</dbReference>
<dbReference type="CDD" id="cd00192">
    <property type="entry name" value="PTKc"/>
    <property type="match status" value="1"/>
</dbReference>
<gene>
    <name evidence="16" type="ORF">CTOB1V02_LOCUS3795</name>
</gene>
<dbReference type="EC" id="2.7.10.1" evidence="2"/>
<keyword evidence="4 15" id="KW-0812">Transmembrane</keyword>
<keyword evidence="11 15" id="KW-0472">Membrane</keyword>
<dbReference type="InterPro" id="IPR036116">
    <property type="entry name" value="FN3_sf"/>
</dbReference>
<evidence type="ECO:0000256" key="15">
    <source>
        <dbReference type="SAM" id="Phobius"/>
    </source>
</evidence>
<dbReference type="PROSITE" id="PS50011">
    <property type="entry name" value="PROTEIN_KINASE_DOM"/>
    <property type="match status" value="1"/>
</dbReference>
<dbReference type="InterPro" id="IPR020635">
    <property type="entry name" value="Tyr_kinase_cat_dom"/>
</dbReference>
<dbReference type="GO" id="GO:0005524">
    <property type="term" value="F:ATP binding"/>
    <property type="evidence" value="ECO:0007669"/>
    <property type="project" value="UniProtKB-KW"/>
</dbReference>
<keyword evidence="5" id="KW-0732">Signal</keyword>
<evidence type="ECO:0000256" key="4">
    <source>
        <dbReference type="ARBA" id="ARBA00022692"/>
    </source>
</evidence>
<feature type="region of interest" description="Disordered" evidence="14">
    <location>
        <begin position="692"/>
        <end position="754"/>
    </location>
</feature>
<feature type="transmembrane region" description="Helical" evidence="15">
    <location>
        <begin position="264"/>
        <end position="286"/>
    </location>
</feature>
<dbReference type="Gene3D" id="2.60.40.10">
    <property type="entry name" value="Immunoglobulins"/>
    <property type="match status" value="1"/>
</dbReference>
<accession>A0A7R8W8R9</accession>
<dbReference type="PROSITE" id="PS00109">
    <property type="entry name" value="PROTEIN_KINASE_TYR"/>
    <property type="match status" value="1"/>
</dbReference>
<evidence type="ECO:0000256" key="3">
    <source>
        <dbReference type="ARBA" id="ARBA00022679"/>
    </source>
</evidence>
<keyword evidence="9" id="KW-0067">ATP-binding</keyword>
<evidence type="ECO:0000256" key="7">
    <source>
        <dbReference type="ARBA" id="ARBA00022741"/>
    </source>
</evidence>
<dbReference type="AlphaFoldDB" id="A0A7R8W8R9"/>
<keyword evidence="12" id="KW-0675">Receptor</keyword>
<reference evidence="16" key="1">
    <citation type="submission" date="2020-11" db="EMBL/GenBank/DDBJ databases">
        <authorList>
            <person name="Tran Van P."/>
        </authorList>
    </citation>
    <scope>NUCLEOTIDE SEQUENCE</scope>
</reference>
<dbReference type="SUPFAM" id="SSF49265">
    <property type="entry name" value="Fibronectin type III"/>
    <property type="match status" value="1"/>
</dbReference>
<dbReference type="OrthoDB" id="5809444at2759"/>
<keyword evidence="8" id="KW-0418">Kinase</keyword>